<dbReference type="Proteomes" id="UP001595807">
    <property type="component" value="Unassembled WGS sequence"/>
</dbReference>
<name>A0ABV8CUH4_9STRE</name>
<sequence length="61" mass="6955">MIAELLNGDLKLSDSSIEEFEATLQNGNVNIENSQIHQVTIHLQNGIWMRRIQTFNSSNLQ</sequence>
<protein>
    <submittedName>
        <fullName evidence="2">DUF4097 family beta strand repeat-containing protein</fullName>
    </submittedName>
</protein>
<dbReference type="EMBL" id="JBHRZV010000027">
    <property type="protein sequence ID" value="MFC3927740.1"/>
    <property type="molecule type" value="Genomic_DNA"/>
</dbReference>
<reference evidence="3" key="1">
    <citation type="journal article" date="2019" name="Int. J. Syst. Evol. Microbiol.">
        <title>The Global Catalogue of Microorganisms (GCM) 10K type strain sequencing project: providing services to taxonomists for standard genome sequencing and annotation.</title>
        <authorList>
            <consortium name="The Broad Institute Genomics Platform"/>
            <consortium name="The Broad Institute Genome Sequencing Center for Infectious Disease"/>
            <person name="Wu L."/>
            <person name="Ma J."/>
        </authorList>
    </citation>
    <scope>NUCLEOTIDE SEQUENCE [LARGE SCALE GENOMIC DNA]</scope>
    <source>
        <strain evidence="3">CCUG 67170</strain>
    </source>
</reference>
<gene>
    <name evidence="2" type="ORF">ACFORF_03795</name>
</gene>
<dbReference type="InterPro" id="IPR025164">
    <property type="entry name" value="Toastrack_DUF4097"/>
</dbReference>
<accession>A0ABV8CUH4</accession>
<evidence type="ECO:0000313" key="2">
    <source>
        <dbReference type="EMBL" id="MFC3927740.1"/>
    </source>
</evidence>
<dbReference type="Pfam" id="PF13349">
    <property type="entry name" value="DUF4097"/>
    <property type="match status" value="1"/>
</dbReference>
<comment type="caution">
    <text evidence="2">The sequence shown here is derived from an EMBL/GenBank/DDBJ whole genome shotgun (WGS) entry which is preliminary data.</text>
</comment>
<evidence type="ECO:0000259" key="1">
    <source>
        <dbReference type="Pfam" id="PF13349"/>
    </source>
</evidence>
<proteinExistence type="predicted"/>
<dbReference type="RefSeq" id="WP_380425634.1">
    <property type="nucleotide sequence ID" value="NZ_JBHRZV010000027.1"/>
</dbReference>
<keyword evidence="3" id="KW-1185">Reference proteome</keyword>
<feature type="domain" description="DUF4097" evidence="1">
    <location>
        <begin position="7"/>
        <end position="47"/>
    </location>
</feature>
<organism evidence="2 3">
    <name type="scientific">Streptococcus caprae</name>
    <dbReference type="NCBI Taxonomy" id="1640501"/>
    <lineage>
        <taxon>Bacteria</taxon>
        <taxon>Bacillati</taxon>
        <taxon>Bacillota</taxon>
        <taxon>Bacilli</taxon>
        <taxon>Lactobacillales</taxon>
        <taxon>Streptococcaceae</taxon>
        <taxon>Streptococcus</taxon>
    </lineage>
</organism>
<evidence type="ECO:0000313" key="3">
    <source>
        <dbReference type="Proteomes" id="UP001595807"/>
    </source>
</evidence>